<dbReference type="InterPro" id="IPR003439">
    <property type="entry name" value="ABC_transporter-like_ATP-bd"/>
</dbReference>
<dbReference type="KEGG" id="mpz:Marpi_0843"/>
<gene>
    <name evidence="4" type="ordered locus">Marpi_0843</name>
</gene>
<dbReference type="GO" id="GO:0015421">
    <property type="term" value="F:ABC-type oligopeptide transporter activity"/>
    <property type="evidence" value="ECO:0007669"/>
    <property type="project" value="TreeGrafter"/>
</dbReference>
<dbReference type="AlphaFoldDB" id="H2J6Z4"/>
<feature type="domain" description="ABC transporter" evidence="3">
    <location>
        <begin position="3"/>
        <end position="235"/>
    </location>
</feature>
<dbReference type="SUPFAM" id="SSF52540">
    <property type="entry name" value="P-loop containing nucleoside triphosphate hydrolases"/>
    <property type="match status" value="1"/>
</dbReference>
<dbReference type="Pfam" id="PF00005">
    <property type="entry name" value="ABC_tran"/>
    <property type="match status" value="1"/>
</dbReference>
<dbReference type="STRING" id="443254.Marpi_0843"/>
<proteinExistence type="predicted"/>
<reference evidence="4 5" key="1">
    <citation type="journal article" date="2012" name="J. Bacteriol.">
        <title>Complete Genome Sequence of the Thermophilic, Piezophilic, Heterotrophic Bacterium Marinitoga piezophila KA3.</title>
        <authorList>
            <person name="Lucas S."/>
            <person name="Han J."/>
            <person name="Lapidus A."/>
            <person name="Cheng J.F."/>
            <person name="Goodwin L.A."/>
            <person name="Pitluck S."/>
            <person name="Peters L."/>
            <person name="Mikhailova N."/>
            <person name="Teshima H."/>
            <person name="Detter J.C."/>
            <person name="Han C."/>
            <person name="Tapia R."/>
            <person name="Land M."/>
            <person name="Hauser L."/>
            <person name="Kyrpides N.C."/>
            <person name="Ivanova N."/>
            <person name="Pagani I."/>
            <person name="Vannier P."/>
            <person name="Oger P."/>
            <person name="Bartlett D.H."/>
            <person name="Noll K.M."/>
            <person name="Woyke T."/>
            <person name="Jebbar M."/>
        </authorList>
    </citation>
    <scope>NUCLEOTIDE SEQUENCE [LARGE SCALE GENOMIC DNA]</scope>
    <source>
        <strain evidence="5">DSM 14283 / JCM 11233 / KA3</strain>
    </source>
</reference>
<evidence type="ECO:0000256" key="1">
    <source>
        <dbReference type="ARBA" id="ARBA00022741"/>
    </source>
</evidence>
<dbReference type="OrthoDB" id="44477at2"/>
<dbReference type="InterPro" id="IPR003593">
    <property type="entry name" value="AAA+_ATPase"/>
</dbReference>
<dbReference type="RefSeq" id="WP_014296331.1">
    <property type="nucleotide sequence ID" value="NC_016751.1"/>
</dbReference>
<keyword evidence="2" id="KW-0067">ATP-binding</keyword>
<keyword evidence="5" id="KW-1185">Reference proteome</keyword>
<dbReference type="GO" id="GO:0005524">
    <property type="term" value="F:ATP binding"/>
    <property type="evidence" value="ECO:0007669"/>
    <property type="project" value="UniProtKB-KW"/>
</dbReference>
<evidence type="ECO:0000259" key="3">
    <source>
        <dbReference type="PROSITE" id="PS50893"/>
    </source>
</evidence>
<dbReference type="PROSITE" id="PS50893">
    <property type="entry name" value="ABC_TRANSPORTER_2"/>
    <property type="match status" value="1"/>
</dbReference>
<organism evidence="4 5">
    <name type="scientific">Marinitoga piezophila (strain DSM 14283 / JCM 11233 / KA3)</name>
    <dbReference type="NCBI Taxonomy" id="443254"/>
    <lineage>
        <taxon>Bacteria</taxon>
        <taxon>Thermotogati</taxon>
        <taxon>Thermotogota</taxon>
        <taxon>Thermotogae</taxon>
        <taxon>Petrotogales</taxon>
        <taxon>Petrotogaceae</taxon>
        <taxon>Marinitoga</taxon>
    </lineage>
</organism>
<dbReference type="PANTHER" id="PTHR43394:SF1">
    <property type="entry name" value="ATP-BINDING CASSETTE SUB-FAMILY B MEMBER 10, MITOCHONDRIAL"/>
    <property type="match status" value="1"/>
</dbReference>
<sequence>MFISFENVEYKYNETVILDNFNIQINKGEKIALVGSSGEGKTTIIRLLLKFLTPQKGRILIENNDLKDIPDEEWYRRIGVLSQNAHIFNRTLRENLLIAKPSATDKELLEALERSGLKKFLEKRNGLETQLGSKGVAISGGERTRIALTRLLLKDPEFLILDEPLEGVDKLVEKEVIENIRNFIKDKTLLLISHRFSILSLTEEFAVLQDGKIVEKDKFHNFSENSLLKKFFKAENELTEKFRRGKENGNADKMDYEVQ</sequence>
<dbReference type="eggNOG" id="COG1132">
    <property type="taxonomic scope" value="Bacteria"/>
</dbReference>
<keyword evidence="1" id="KW-0547">Nucleotide-binding</keyword>
<dbReference type="EMBL" id="CP003257">
    <property type="protein sequence ID" value="AEX85259.1"/>
    <property type="molecule type" value="Genomic_DNA"/>
</dbReference>
<protein>
    <submittedName>
        <fullName evidence="4">Fused ATPase/permease component of ABC-type transporter involved in cytochrome bd biogenesis</fullName>
    </submittedName>
</protein>
<dbReference type="Gene3D" id="3.40.50.300">
    <property type="entry name" value="P-loop containing nucleotide triphosphate hydrolases"/>
    <property type="match status" value="1"/>
</dbReference>
<dbReference type="SMART" id="SM00382">
    <property type="entry name" value="AAA"/>
    <property type="match status" value="1"/>
</dbReference>
<dbReference type="GO" id="GO:0016887">
    <property type="term" value="F:ATP hydrolysis activity"/>
    <property type="evidence" value="ECO:0007669"/>
    <property type="project" value="InterPro"/>
</dbReference>
<dbReference type="InterPro" id="IPR027417">
    <property type="entry name" value="P-loop_NTPase"/>
</dbReference>
<accession>H2J6Z4</accession>
<evidence type="ECO:0000313" key="5">
    <source>
        <dbReference type="Proteomes" id="UP000007161"/>
    </source>
</evidence>
<name>H2J6Z4_MARPK</name>
<dbReference type="PANTHER" id="PTHR43394">
    <property type="entry name" value="ATP-DEPENDENT PERMEASE MDL1, MITOCHONDRIAL"/>
    <property type="match status" value="1"/>
</dbReference>
<dbReference type="HOGENOM" id="CLU_000604_1_9_0"/>
<dbReference type="Proteomes" id="UP000007161">
    <property type="component" value="Chromosome"/>
</dbReference>
<evidence type="ECO:0000313" key="4">
    <source>
        <dbReference type="EMBL" id="AEX85259.1"/>
    </source>
</evidence>
<evidence type="ECO:0000256" key="2">
    <source>
        <dbReference type="ARBA" id="ARBA00022840"/>
    </source>
</evidence>
<reference evidence="5" key="2">
    <citation type="submission" date="2012-01" db="EMBL/GenBank/DDBJ databases">
        <title>Complete sequence of chromosome of Marinitoga piezophila KA3.</title>
        <authorList>
            <person name="Lucas S."/>
            <person name="Han J."/>
            <person name="Lapidus A."/>
            <person name="Cheng J.-F."/>
            <person name="Goodwin L."/>
            <person name="Pitluck S."/>
            <person name="Peters L."/>
            <person name="Mikhailova N."/>
            <person name="Teshima H."/>
            <person name="Detter J.C."/>
            <person name="Han C."/>
            <person name="Tapia R."/>
            <person name="Land M."/>
            <person name="Hauser L."/>
            <person name="Kyrpides N."/>
            <person name="Ivanova N."/>
            <person name="Pagani I."/>
            <person name="Jebbar M."/>
            <person name="Vannier P."/>
            <person name="Oger P."/>
            <person name="Cario A."/>
            <person name="Bartlett D."/>
            <person name="Noll K.M."/>
            <person name="Woyke T."/>
        </authorList>
    </citation>
    <scope>NUCLEOTIDE SEQUENCE [LARGE SCALE GENOMIC DNA]</scope>
    <source>
        <strain evidence="5">DSM 14283 / JCM 11233 / KA3</strain>
    </source>
</reference>
<dbReference type="InterPro" id="IPR039421">
    <property type="entry name" value="Type_1_exporter"/>
</dbReference>